<reference evidence="5" key="1">
    <citation type="journal article" date="2019" name="Int. J. Syst. Evol. Microbiol.">
        <title>The Global Catalogue of Microorganisms (GCM) 10K type strain sequencing project: providing services to taxonomists for standard genome sequencing and annotation.</title>
        <authorList>
            <consortium name="The Broad Institute Genomics Platform"/>
            <consortium name="The Broad Institute Genome Sequencing Center for Infectious Disease"/>
            <person name="Wu L."/>
            <person name="Ma J."/>
        </authorList>
    </citation>
    <scope>NUCLEOTIDE SEQUENCE [LARGE SCALE GENOMIC DNA]</scope>
    <source>
        <strain evidence="5">CCUG 48316</strain>
    </source>
</reference>
<comment type="caution">
    <text evidence="4">The sequence shown here is derived from an EMBL/GenBank/DDBJ whole genome shotgun (WGS) entry which is preliminary data.</text>
</comment>
<dbReference type="InterPro" id="IPR019257">
    <property type="entry name" value="MeTrfase_dom"/>
</dbReference>
<dbReference type="InterPro" id="IPR029063">
    <property type="entry name" value="SAM-dependent_MTases_sf"/>
</dbReference>
<dbReference type="SUPFAM" id="SSF53335">
    <property type="entry name" value="S-adenosyl-L-methionine-dependent methyltransferases"/>
    <property type="match status" value="1"/>
</dbReference>
<proteinExistence type="predicted"/>
<dbReference type="NCBIfam" id="TIGR03438">
    <property type="entry name" value="egtD_ergothio"/>
    <property type="match status" value="1"/>
</dbReference>
<evidence type="ECO:0000313" key="4">
    <source>
        <dbReference type="EMBL" id="MFC6790828.1"/>
    </source>
</evidence>
<accession>A0ABW2BK99</accession>
<organism evidence="4 5">
    <name type="scientific">Methylobacterium komagatae</name>
    <dbReference type="NCBI Taxonomy" id="374425"/>
    <lineage>
        <taxon>Bacteria</taxon>
        <taxon>Pseudomonadati</taxon>
        <taxon>Pseudomonadota</taxon>
        <taxon>Alphaproteobacteria</taxon>
        <taxon>Hyphomicrobiales</taxon>
        <taxon>Methylobacteriaceae</taxon>
        <taxon>Methylobacterium</taxon>
    </lineage>
</organism>
<dbReference type="GO" id="GO:0052706">
    <property type="term" value="F:L-histidine N(alpha)-methyltransferase activity"/>
    <property type="evidence" value="ECO:0007669"/>
    <property type="project" value="UniProtKB-EC"/>
</dbReference>
<evidence type="ECO:0000256" key="2">
    <source>
        <dbReference type="ARBA" id="ARBA00022679"/>
    </source>
</evidence>
<dbReference type="InterPro" id="IPR051128">
    <property type="entry name" value="EgtD_Methyltrsf_superfamily"/>
</dbReference>
<sequence length="305" mass="33152">MSDPAFLADVLAGFSQTPKHLPGKYLWDEAGSILFDRICGSPDYYPTQCEMALLSRVAPAIANRIGPRATIVEFGSGASRKIRVLLDTLHDPARYIAIDISGEYLEASLRTLAGDYPDIAMVAVRADYSRRVDLPVGRGEGLVLGFFPGTSIGNFAPEEATAFLARARDTLGPSYFLVGADTTQDEDRLVSVYGGCGGLMEALHLNILSRINRELGADIQLDAFRHEARVLHEPFRVEAHLVAKQATTFHLGGREFAFTAGESVRTDTSHKYPAEAFRALAGKAGWTAEESFVDSAGFALHLLRC</sequence>
<evidence type="ECO:0000313" key="5">
    <source>
        <dbReference type="Proteomes" id="UP001596292"/>
    </source>
</evidence>
<name>A0ABW2BK99_9HYPH</name>
<dbReference type="GO" id="GO:0032259">
    <property type="term" value="P:methylation"/>
    <property type="evidence" value="ECO:0007669"/>
    <property type="project" value="UniProtKB-KW"/>
</dbReference>
<dbReference type="Proteomes" id="UP001596292">
    <property type="component" value="Unassembled WGS sequence"/>
</dbReference>
<gene>
    <name evidence="4" type="primary">egtD</name>
    <name evidence="4" type="ORF">ACFQE0_15125</name>
</gene>
<dbReference type="Gene3D" id="3.40.50.150">
    <property type="entry name" value="Vaccinia Virus protein VP39"/>
    <property type="match status" value="1"/>
</dbReference>
<dbReference type="InterPro" id="IPR035094">
    <property type="entry name" value="EgtD"/>
</dbReference>
<protein>
    <submittedName>
        <fullName evidence="4">L-histidine N(Alpha)-methyltransferase</fullName>
        <ecNumber evidence="4">2.1.1.44</ecNumber>
    </submittedName>
</protein>
<dbReference type="PIRSF" id="PIRSF018005">
    <property type="entry name" value="UCP018005"/>
    <property type="match status" value="1"/>
</dbReference>
<dbReference type="EMBL" id="JBHSWN010000001">
    <property type="protein sequence ID" value="MFC6790828.1"/>
    <property type="molecule type" value="Genomic_DNA"/>
</dbReference>
<evidence type="ECO:0000256" key="1">
    <source>
        <dbReference type="ARBA" id="ARBA00022603"/>
    </source>
</evidence>
<dbReference type="PANTHER" id="PTHR43397:SF1">
    <property type="entry name" value="ERGOTHIONEINE BIOSYNTHESIS PROTEIN 1"/>
    <property type="match status" value="1"/>
</dbReference>
<keyword evidence="1 4" id="KW-0489">Methyltransferase</keyword>
<feature type="domain" description="Histidine-specific methyltransferase SAM-dependent" evidence="3">
    <location>
        <begin position="8"/>
        <end position="304"/>
    </location>
</feature>
<evidence type="ECO:0000259" key="3">
    <source>
        <dbReference type="Pfam" id="PF10017"/>
    </source>
</evidence>
<keyword evidence="2 4" id="KW-0808">Transferase</keyword>
<dbReference type="Pfam" id="PF10017">
    <property type="entry name" value="Methyltransf_33"/>
    <property type="match status" value="1"/>
</dbReference>
<dbReference type="InterPro" id="IPR017804">
    <property type="entry name" value="MeTrfase_EgtD-like"/>
</dbReference>
<keyword evidence="5" id="KW-1185">Reference proteome</keyword>
<dbReference type="EC" id="2.1.1.44" evidence="4"/>
<dbReference type="PANTHER" id="PTHR43397">
    <property type="entry name" value="ERGOTHIONEINE BIOSYNTHESIS PROTEIN 1"/>
    <property type="match status" value="1"/>
</dbReference>
<dbReference type="RefSeq" id="WP_378971057.1">
    <property type="nucleotide sequence ID" value="NZ_JBHSWN010000001.1"/>
</dbReference>